<keyword evidence="2" id="KW-1185">Reference proteome</keyword>
<dbReference type="AlphaFoldDB" id="A0A2T7NE01"/>
<protein>
    <submittedName>
        <fullName evidence="1">Uncharacterized protein</fullName>
    </submittedName>
</protein>
<gene>
    <name evidence="1" type="ORF">C0Q70_19888</name>
</gene>
<dbReference type="EMBL" id="PZQS01000013">
    <property type="protein sequence ID" value="PVD19400.1"/>
    <property type="molecule type" value="Genomic_DNA"/>
</dbReference>
<comment type="caution">
    <text evidence="1">The sequence shown here is derived from an EMBL/GenBank/DDBJ whole genome shotgun (WGS) entry which is preliminary data.</text>
</comment>
<proteinExistence type="predicted"/>
<organism evidence="1 2">
    <name type="scientific">Pomacea canaliculata</name>
    <name type="common">Golden apple snail</name>
    <dbReference type="NCBI Taxonomy" id="400727"/>
    <lineage>
        <taxon>Eukaryota</taxon>
        <taxon>Metazoa</taxon>
        <taxon>Spiralia</taxon>
        <taxon>Lophotrochozoa</taxon>
        <taxon>Mollusca</taxon>
        <taxon>Gastropoda</taxon>
        <taxon>Caenogastropoda</taxon>
        <taxon>Architaenioglossa</taxon>
        <taxon>Ampullarioidea</taxon>
        <taxon>Ampullariidae</taxon>
        <taxon>Pomacea</taxon>
    </lineage>
</organism>
<dbReference type="Proteomes" id="UP000245119">
    <property type="component" value="Linkage Group LG13"/>
</dbReference>
<accession>A0A2T7NE01</accession>
<name>A0A2T7NE01_POMCA</name>
<evidence type="ECO:0000313" key="1">
    <source>
        <dbReference type="EMBL" id="PVD19400.1"/>
    </source>
</evidence>
<sequence length="98" mass="11869">MREKERLGENYQLRFRFMREKKSSEASSDTSKKEETVLPTSFMCKQNVKLHGRKRKHRIGMQKHVDQRAENMITDIFRENYKNSTACNVERRREHHAE</sequence>
<evidence type="ECO:0000313" key="2">
    <source>
        <dbReference type="Proteomes" id="UP000245119"/>
    </source>
</evidence>
<reference evidence="1 2" key="1">
    <citation type="submission" date="2018-04" db="EMBL/GenBank/DDBJ databases">
        <title>The genome of golden apple snail Pomacea canaliculata provides insight into stress tolerance and invasive adaptation.</title>
        <authorList>
            <person name="Liu C."/>
            <person name="Liu B."/>
            <person name="Ren Y."/>
            <person name="Zhang Y."/>
            <person name="Wang H."/>
            <person name="Li S."/>
            <person name="Jiang F."/>
            <person name="Yin L."/>
            <person name="Zhang G."/>
            <person name="Qian W."/>
            <person name="Fan W."/>
        </authorList>
    </citation>
    <scope>NUCLEOTIDE SEQUENCE [LARGE SCALE GENOMIC DNA]</scope>
    <source>
        <strain evidence="1">SZHN2017</strain>
        <tissue evidence="1">Muscle</tissue>
    </source>
</reference>